<evidence type="ECO:0000256" key="3">
    <source>
        <dbReference type="ARBA" id="ARBA00022898"/>
    </source>
</evidence>
<comment type="similarity">
    <text evidence="2">Belongs to the serine/threonine dehydratase family.</text>
</comment>
<evidence type="ECO:0000313" key="6">
    <source>
        <dbReference type="EMBL" id="SNS60157.1"/>
    </source>
</evidence>
<evidence type="ECO:0000313" key="7">
    <source>
        <dbReference type="Proteomes" id="UP000198281"/>
    </source>
</evidence>
<dbReference type="PANTHER" id="PTHR43050">
    <property type="entry name" value="SERINE / THREONINE RACEMASE FAMILY MEMBER"/>
    <property type="match status" value="1"/>
</dbReference>
<keyword evidence="7" id="KW-1185">Reference proteome</keyword>
<reference evidence="7" key="1">
    <citation type="submission" date="2017-06" db="EMBL/GenBank/DDBJ databases">
        <authorList>
            <person name="Varghese N."/>
            <person name="Submissions S."/>
        </authorList>
    </citation>
    <scope>NUCLEOTIDE SEQUENCE [LARGE SCALE GENOMIC DNA]</scope>
    <source>
        <strain evidence="7">LNB2</strain>
    </source>
</reference>
<evidence type="ECO:0000259" key="5">
    <source>
        <dbReference type="Pfam" id="PF00291"/>
    </source>
</evidence>
<dbReference type="GO" id="GO:0000287">
    <property type="term" value="F:magnesium ion binding"/>
    <property type="evidence" value="ECO:0007669"/>
    <property type="project" value="TreeGrafter"/>
</dbReference>
<keyword evidence="3" id="KW-0663">Pyridoxal phosphate</keyword>
<name>A0A239FT32_9SPHN</name>
<comment type="cofactor">
    <cofactor evidence="1">
        <name>pyridoxal 5'-phosphate</name>
        <dbReference type="ChEBI" id="CHEBI:597326"/>
    </cofactor>
</comment>
<dbReference type="GO" id="GO:0005524">
    <property type="term" value="F:ATP binding"/>
    <property type="evidence" value="ECO:0007669"/>
    <property type="project" value="TreeGrafter"/>
</dbReference>
<dbReference type="Proteomes" id="UP000198281">
    <property type="component" value="Unassembled WGS sequence"/>
</dbReference>
<dbReference type="EMBL" id="FZOS01000010">
    <property type="protein sequence ID" value="SNS60157.1"/>
    <property type="molecule type" value="Genomic_DNA"/>
</dbReference>
<dbReference type="FunFam" id="3.40.50.1100:FF:000005">
    <property type="entry name" value="Threonine dehydratase catabolic"/>
    <property type="match status" value="1"/>
</dbReference>
<dbReference type="Pfam" id="PF00291">
    <property type="entry name" value="PALP"/>
    <property type="match status" value="1"/>
</dbReference>
<protein>
    <submittedName>
        <fullName evidence="6">Threonine dehydratase</fullName>
    </submittedName>
</protein>
<dbReference type="Gene3D" id="3.40.50.1100">
    <property type="match status" value="2"/>
</dbReference>
<dbReference type="SUPFAM" id="SSF53686">
    <property type="entry name" value="Tryptophan synthase beta subunit-like PLP-dependent enzymes"/>
    <property type="match status" value="1"/>
</dbReference>
<dbReference type="GO" id="GO:0003941">
    <property type="term" value="F:L-serine ammonia-lyase activity"/>
    <property type="evidence" value="ECO:0007669"/>
    <property type="project" value="TreeGrafter"/>
</dbReference>
<proteinExistence type="inferred from homology"/>
<dbReference type="GO" id="GO:0070179">
    <property type="term" value="P:D-serine biosynthetic process"/>
    <property type="evidence" value="ECO:0007669"/>
    <property type="project" value="TreeGrafter"/>
</dbReference>
<dbReference type="GO" id="GO:0030378">
    <property type="term" value="F:serine racemase activity"/>
    <property type="evidence" value="ECO:0007669"/>
    <property type="project" value="TreeGrafter"/>
</dbReference>
<dbReference type="GO" id="GO:0018114">
    <property type="term" value="F:threonine racemase activity"/>
    <property type="evidence" value="ECO:0007669"/>
    <property type="project" value="TreeGrafter"/>
</dbReference>
<dbReference type="CDD" id="cd01562">
    <property type="entry name" value="Thr-dehyd"/>
    <property type="match status" value="1"/>
</dbReference>
<organism evidence="6 7">
    <name type="scientific">Edaphosphingomonas laterariae</name>
    <dbReference type="NCBI Taxonomy" id="861865"/>
    <lineage>
        <taxon>Bacteria</taxon>
        <taxon>Pseudomonadati</taxon>
        <taxon>Pseudomonadota</taxon>
        <taxon>Alphaproteobacteria</taxon>
        <taxon>Sphingomonadales</taxon>
        <taxon>Rhizorhabdaceae</taxon>
        <taxon>Edaphosphingomonas</taxon>
    </lineage>
</organism>
<sequence>MSQDLPVSFTDIALAAVRIEGHVHHTPVLRSRRLDAILGAEIAFKCENMQRIGAFKARGAHNAVLALDDAAAARGVVTHSSGNHAAALSLAAATRGIPAFIVMPENAPRAKVESVRRLGGEVQFCAPTITAREAMADAIAAERGATLVHPYDDLLVIAGQGTAAMELLDEVGPLDAILAPVGGGGLMSGTAVVARHMQPAIRIIASEPEQADDAFRSWQAGERLAGDPPNTIADGLRTMLGSNGFTILTALLDDFATVSEAAIVEAMRLVWEVMKIVIEPSSAVPVAALLERKVDLKGARAGVILTGGNVDLDQLPWQAG</sequence>
<dbReference type="PANTHER" id="PTHR43050:SF1">
    <property type="entry name" value="SERINE RACEMASE"/>
    <property type="match status" value="1"/>
</dbReference>
<keyword evidence="4" id="KW-0456">Lyase</keyword>
<evidence type="ECO:0000256" key="2">
    <source>
        <dbReference type="ARBA" id="ARBA00010869"/>
    </source>
</evidence>
<dbReference type="FunFam" id="3.40.50.1100:FF:000007">
    <property type="entry name" value="L-threonine dehydratase catabolic TdcB"/>
    <property type="match status" value="1"/>
</dbReference>
<evidence type="ECO:0000256" key="1">
    <source>
        <dbReference type="ARBA" id="ARBA00001933"/>
    </source>
</evidence>
<gene>
    <name evidence="6" type="ORF">SAMN06295912_11033</name>
</gene>
<dbReference type="RefSeq" id="WP_089219640.1">
    <property type="nucleotide sequence ID" value="NZ_FZOS01000010.1"/>
</dbReference>
<dbReference type="AlphaFoldDB" id="A0A239FT32"/>
<evidence type="ECO:0000256" key="4">
    <source>
        <dbReference type="ARBA" id="ARBA00023239"/>
    </source>
</evidence>
<feature type="domain" description="Tryptophan synthase beta chain-like PALP" evidence="5">
    <location>
        <begin position="20"/>
        <end position="307"/>
    </location>
</feature>
<dbReference type="OrthoDB" id="9811476at2"/>
<dbReference type="InterPro" id="IPR036052">
    <property type="entry name" value="TrpB-like_PALP_sf"/>
</dbReference>
<accession>A0A239FT32</accession>
<dbReference type="GO" id="GO:0030170">
    <property type="term" value="F:pyridoxal phosphate binding"/>
    <property type="evidence" value="ECO:0007669"/>
    <property type="project" value="TreeGrafter"/>
</dbReference>
<dbReference type="InterPro" id="IPR001926">
    <property type="entry name" value="TrpB-like_PALP"/>
</dbReference>